<dbReference type="HOGENOM" id="CLU_1019163_0_0_6"/>
<sequence length="289" mass="32960">MNGDLFASEEMVSHGEFVLDKMETRLTADNLVRYELVSGDRRVALNDFLGKSVEVHFSGRIFCCYCGQETNKSFGQGYCYKHFMALAQCDACMMSPEKCHIGQGTCREPEWAENVCLQPHYVYLANASDLKVGITRAGQLPTRWIDQGAVQAMPVARVSSRYLSGLVEVTFKQKVADKTNWRAMLKGDNADIDLHARRDELFADLKPQLDELIQQYGRQHIQLIHHSEIQEIRYPVQRYPEKISSFNLDKQSLVAGFLQGIKGQYLIFDTGVINVRRHTGYQVELRIQA</sequence>
<dbReference type="STRING" id="1445510.YC6258_03205"/>
<dbReference type="Proteomes" id="UP000032266">
    <property type="component" value="Chromosome"/>
</dbReference>
<protein>
    <recommendedName>
        <fullName evidence="3">DUF2797 domain-containing protein</fullName>
    </recommendedName>
</protein>
<evidence type="ECO:0008006" key="3">
    <source>
        <dbReference type="Google" id="ProtNLM"/>
    </source>
</evidence>
<proteinExistence type="predicted"/>
<dbReference type="Pfam" id="PF10977">
    <property type="entry name" value="DUF2797"/>
    <property type="match status" value="1"/>
</dbReference>
<evidence type="ECO:0000313" key="2">
    <source>
        <dbReference type="Proteomes" id="UP000032266"/>
    </source>
</evidence>
<dbReference type="KEGG" id="gsn:YC6258_03205"/>
<dbReference type="InterPro" id="IPR021246">
    <property type="entry name" value="DUF2797"/>
</dbReference>
<evidence type="ECO:0000313" key="1">
    <source>
        <dbReference type="EMBL" id="AJQ95241.1"/>
    </source>
</evidence>
<gene>
    <name evidence="1" type="ORF">YC6258_03205</name>
</gene>
<dbReference type="RefSeq" id="WP_211264527.1">
    <property type="nucleotide sequence ID" value="NZ_CP007142.1"/>
</dbReference>
<accession>A0A0C5VLU8</accession>
<organism evidence="1 2">
    <name type="scientific">Gynuella sunshinyii YC6258</name>
    <dbReference type="NCBI Taxonomy" id="1445510"/>
    <lineage>
        <taxon>Bacteria</taxon>
        <taxon>Pseudomonadati</taxon>
        <taxon>Pseudomonadota</taxon>
        <taxon>Gammaproteobacteria</taxon>
        <taxon>Oceanospirillales</taxon>
        <taxon>Saccharospirillaceae</taxon>
        <taxon>Gynuella</taxon>
    </lineage>
</organism>
<dbReference type="AlphaFoldDB" id="A0A0C5VLU8"/>
<dbReference type="PATRIC" id="fig|1445510.3.peg.3168"/>
<reference evidence="1 2" key="1">
    <citation type="submission" date="2014-01" db="EMBL/GenBank/DDBJ databases">
        <title>Full genme sequencing of cellulolytic bacterium Gynuella sunshinyii YC6258T gen. nov., sp. nov.</title>
        <authorList>
            <person name="Khan H."/>
            <person name="Chung E.J."/>
            <person name="Chung Y.R."/>
        </authorList>
    </citation>
    <scope>NUCLEOTIDE SEQUENCE [LARGE SCALE GENOMIC DNA]</scope>
    <source>
        <strain evidence="1 2">YC6258</strain>
    </source>
</reference>
<keyword evidence="2" id="KW-1185">Reference proteome</keyword>
<name>A0A0C5VLU8_9GAMM</name>
<dbReference type="EMBL" id="CP007142">
    <property type="protein sequence ID" value="AJQ95241.1"/>
    <property type="molecule type" value="Genomic_DNA"/>
</dbReference>